<evidence type="ECO:0000313" key="2">
    <source>
        <dbReference type="Proteomes" id="UP001259982"/>
    </source>
</evidence>
<comment type="caution">
    <text evidence="1">The sequence shown here is derived from an EMBL/GenBank/DDBJ whole genome shotgun (WGS) entry which is preliminary data.</text>
</comment>
<gene>
    <name evidence="1" type="ORF">RM531_02605</name>
</gene>
<dbReference type="EMBL" id="JAVRHY010000002">
    <property type="protein sequence ID" value="MDT0617354.1"/>
    <property type="molecule type" value="Genomic_DNA"/>
</dbReference>
<proteinExistence type="predicted"/>
<dbReference type="Proteomes" id="UP001259982">
    <property type="component" value="Unassembled WGS sequence"/>
</dbReference>
<reference evidence="1 2" key="1">
    <citation type="submission" date="2023-09" db="EMBL/GenBank/DDBJ databases">
        <authorList>
            <person name="Rey-Velasco X."/>
        </authorList>
    </citation>
    <scope>NUCLEOTIDE SEQUENCE [LARGE SCALE GENOMIC DNA]</scope>
    <source>
        <strain evidence="1 2">P385</strain>
    </source>
</reference>
<protein>
    <submittedName>
        <fullName evidence="1">Uncharacterized protein</fullName>
    </submittedName>
</protein>
<evidence type="ECO:0000313" key="1">
    <source>
        <dbReference type="EMBL" id="MDT0617354.1"/>
    </source>
</evidence>
<sequence length="665" mass="73049">MATPDPHNAPPPANDRQIGHFERMLDNLAAARSFGKGMHQTRLLALVPRLLDSDDGVAALYRLAPRFDSAGVFLGGDWAEPANLQPRLVRVTLLSGGMMPALECLNQLRLLAIATGEAEPAPDFDAGAARRFLDEVLASNLDLLFPTATEADREQLNPMRPRLQRLFAFLVRTLGLSGLLAALVDEAERVLQQRPIMVQRIEQLLHAAHRALDETDAVTDDDSEARARRLIDALHGPTELAREHAGDDYTAALTALDPETLAVEARVFGESMAGTGLVAPQHALLLRYLAENAPERLPDALALGPVGRVVLVTHGDLVSEIIGYAIFPETARCIYGLCRLLEQGTLFFDPVPPGLRRLMVLPMNEDVAQQLRATSEWPTPPTANVLLVAGTLSVLGQPRGVDQGHNPTCQAARAISMWAQNDAGYLLELIARAARDGELLMHFEGDAIASAGLDAGLAKSLHTELDPVSLVLTPHLDRVYMEMSRRTIDRPGDGHRWVNPEFHGWWVKRGFAEVLDDDQAVSGCDDFIRLFHAAYHPVYNGGRQLVYVQPCGVAVTDYRGEFVGWHAIAIERIERGPEGEWRVYFYNPNRDRGQDWGQGVVTTTRGHDELEGESSLPFGQFVSRLYVFHYEAREVGDPAAVPDADVAAIREAIAVSWAANIPWTD</sequence>
<organism evidence="1 2">
    <name type="scientific">Spectribacter acetivorans</name>
    <dbReference type="NCBI Taxonomy" id="3075603"/>
    <lineage>
        <taxon>Bacteria</taxon>
        <taxon>Pseudomonadati</taxon>
        <taxon>Pseudomonadota</taxon>
        <taxon>Gammaproteobacteria</taxon>
        <taxon>Salinisphaerales</taxon>
        <taxon>Salinisphaeraceae</taxon>
        <taxon>Spectribacter</taxon>
    </lineage>
</organism>
<dbReference type="RefSeq" id="WP_311657084.1">
    <property type="nucleotide sequence ID" value="NZ_JAVRHY010000002.1"/>
</dbReference>
<name>A0ABU3B568_9GAMM</name>
<accession>A0ABU3B568</accession>
<keyword evidence="2" id="KW-1185">Reference proteome</keyword>